<evidence type="ECO:0000256" key="1">
    <source>
        <dbReference type="SAM" id="MobiDB-lite"/>
    </source>
</evidence>
<reference evidence="3" key="1">
    <citation type="submission" date="2020-01" db="EMBL/GenBank/DDBJ databases">
        <title>Draft genome sequence of the Termite Coptotermes fromosanus.</title>
        <authorList>
            <person name="Itakura S."/>
            <person name="Yosikawa Y."/>
            <person name="Umezawa K."/>
        </authorList>
    </citation>
    <scope>NUCLEOTIDE SEQUENCE [LARGE SCALE GENOMIC DNA]</scope>
</reference>
<keyword evidence="3" id="KW-1185">Reference proteome</keyword>
<name>A0A6L2Q6G6_COPFO</name>
<feature type="compositionally biased region" description="Polar residues" evidence="1">
    <location>
        <begin position="568"/>
        <end position="579"/>
    </location>
</feature>
<feature type="compositionally biased region" description="Low complexity" evidence="1">
    <location>
        <begin position="611"/>
        <end position="623"/>
    </location>
</feature>
<dbReference type="InParanoid" id="A0A6L2Q6G6"/>
<evidence type="ECO:0000313" key="3">
    <source>
        <dbReference type="Proteomes" id="UP000502823"/>
    </source>
</evidence>
<proteinExistence type="predicted"/>
<dbReference type="OrthoDB" id="10612980at2759"/>
<dbReference type="AlphaFoldDB" id="A0A6L2Q6G6"/>
<sequence length="802" mass="87442">MLGIRQAAVCPCVRRAEEKNFNTLTENERESLYEPSFTCYSGSVFTVKNYIMVQDSQICEDDKSYLLIWVLLSTQHGRCYDIPEPPEAVSISNSQEDPEHTRTARLAPLYAPGGHTGLLMHYGHGLTGIHHGLGGLVTSHHGLGVHTDPALHYGHDLGNICGERFHGGLLGGHHTVLPLHAARQVSGGNVNPPIKFVINEHPGRNQISGPDLTSLPIDQELGMPLFHTNGFYKPQQMYSFTGINSHPTTTQKHYPDVGDHAMGTEGTHGVGLGVYHGVGTQEQHSKGFSGSHAGLPSALHKTNNIHGTVGLGSYSSAVHPNGFHRIDITEGNTRGLPVRGISAHYGEMVGHGIMAPTVMEIHKNIPAVHGILPSGHENAMAGYHAVVTKGYEGPANMHNFELYSDMHKVGTGKYGTGGYHGNKYHSDGYYGMNGYDQGEHDGGYSGSGYLWNGYHGGGYNGNKYDRVGHHIVNGYHGMNGYLESGSHKSMIAKRHGSFQFGGPLQEPISLTTGSRVGYELKADQNSMSSMFKGETYLKQEEQDNTPYSGKDSSDRRTLMPSTDGKLYTSESLETVTGNVNYKMEDNNENTSYPEGKENKSNDMEEVSGNYTTSSDDLSSKTKSNINISNGSNFLYETGIPMAAQPSVLSDSEWSDTPYARGLHVDLLHGATTTVEAESDVQAAEEIGLTDSQSGIPAKHITRGGSGNHGNPIVLQPQQIAQEPGHLVSSISDELAAGGSGLQGHPSKYNLDGKTWMGYDSCKYDDNGVEYGYRLVPFIYQPWYFSYDQYYMTPYHSSYRLWL</sequence>
<gene>
    <name evidence="2" type="ORF">Cfor_06491</name>
</gene>
<organism evidence="2 3">
    <name type="scientific">Coptotermes formosanus</name>
    <name type="common">Formosan subterranean termite</name>
    <dbReference type="NCBI Taxonomy" id="36987"/>
    <lineage>
        <taxon>Eukaryota</taxon>
        <taxon>Metazoa</taxon>
        <taxon>Ecdysozoa</taxon>
        <taxon>Arthropoda</taxon>
        <taxon>Hexapoda</taxon>
        <taxon>Insecta</taxon>
        <taxon>Pterygota</taxon>
        <taxon>Neoptera</taxon>
        <taxon>Polyneoptera</taxon>
        <taxon>Dictyoptera</taxon>
        <taxon>Blattodea</taxon>
        <taxon>Blattoidea</taxon>
        <taxon>Termitoidae</taxon>
        <taxon>Rhinotermitidae</taxon>
        <taxon>Coptotermes</taxon>
    </lineage>
</organism>
<feature type="region of interest" description="Disordered" evidence="1">
    <location>
        <begin position="686"/>
        <end position="710"/>
    </location>
</feature>
<feature type="region of interest" description="Disordered" evidence="1">
    <location>
        <begin position="536"/>
        <end position="623"/>
    </location>
</feature>
<dbReference type="EMBL" id="BLKM01002183">
    <property type="protein sequence ID" value="GFG40479.1"/>
    <property type="molecule type" value="Genomic_DNA"/>
</dbReference>
<comment type="caution">
    <text evidence="2">The sequence shown here is derived from an EMBL/GenBank/DDBJ whole genome shotgun (WGS) entry which is preliminary data.</text>
</comment>
<protein>
    <submittedName>
        <fullName evidence="2">Uncharacterized protein</fullName>
    </submittedName>
</protein>
<dbReference type="Proteomes" id="UP000502823">
    <property type="component" value="Unassembled WGS sequence"/>
</dbReference>
<evidence type="ECO:0000313" key="2">
    <source>
        <dbReference type="EMBL" id="GFG40479.1"/>
    </source>
</evidence>
<accession>A0A6L2Q6G6</accession>